<feature type="binding site" evidence="7">
    <location>
        <position position="116"/>
    </location>
    <ligand>
        <name>Zn(2+)</name>
        <dbReference type="ChEBI" id="CHEBI:29105"/>
        <label>1</label>
    </ligand>
</feature>
<feature type="binding site" evidence="7">
    <location>
        <position position="180"/>
    </location>
    <ligand>
        <name>Zn(2+)</name>
        <dbReference type="ChEBI" id="CHEBI:29105"/>
        <label>2</label>
        <note>catalytic</note>
    </ligand>
</feature>
<evidence type="ECO:0000256" key="6">
    <source>
        <dbReference type="PIRSR" id="PIRSR621190-1"/>
    </source>
</evidence>
<dbReference type="InterPro" id="IPR001818">
    <property type="entry name" value="Pept_M10_metallopeptidase"/>
</dbReference>
<evidence type="ECO:0000259" key="9">
    <source>
        <dbReference type="SMART" id="SM00235"/>
    </source>
</evidence>
<feature type="binding site" evidence="7">
    <location>
        <position position="145"/>
    </location>
    <ligand>
        <name>Ca(2+)</name>
        <dbReference type="ChEBI" id="CHEBI:29108"/>
        <label>3</label>
    </ligand>
</feature>
<dbReference type="PANTHER" id="PTHR10201:SF309">
    <property type="entry name" value="PEPTIDASE METALLOPEPTIDASE DOMAIN-CONTAINING PROTEIN"/>
    <property type="match status" value="1"/>
</dbReference>
<feature type="active site" evidence="6">
    <location>
        <position position="164"/>
    </location>
</feature>
<dbReference type="PRINTS" id="PR00138">
    <property type="entry name" value="MATRIXIN"/>
</dbReference>
<dbReference type="Gene3D" id="3.40.390.10">
    <property type="entry name" value="Collagenase (Catalytic Domain)"/>
    <property type="match status" value="1"/>
</dbReference>
<evidence type="ECO:0000256" key="2">
    <source>
        <dbReference type="ARBA" id="ARBA00022670"/>
    </source>
</evidence>
<feature type="binding site" evidence="7">
    <location>
        <position position="122"/>
    </location>
    <ligand>
        <name>Ca(2+)</name>
        <dbReference type="ChEBI" id="CHEBI:29108"/>
        <label>3</label>
    </ligand>
</feature>
<dbReference type="SUPFAM" id="SSF55486">
    <property type="entry name" value="Metalloproteases ('zincins'), catalytic domain"/>
    <property type="match status" value="1"/>
</dbReference>
<feature type="chain" id="PRO_5044892154" description="Peptidase metallopeptidase domain-containing protein" evidence="8">
    <location>
        <begin position="22"/>
        <end position="220"/>
    </location>
</feature>
<keyword evidence="11" id="KW-1185">Reference proteome</keyword>
<keyword evidence="2" id="KW-0645">Protease</keyword>
<feature type="binding site" evidence="7">
    <location>
        <position position="114"/>
    </location>
    <ligand>
        <name>Zn(2+)</name>
        <dbReference type="ChEBI" id="CHEBI:29105"/>
        <label>1</label>
    </ligand>
</feature>
<dbReference type="InterPro" id="IPR033739">
    <property type="entry name" value="M10A_MMP"/>
</dbReference>
<keyword evidence="4" id="KW-0378">Hydrolase</keyword>
<dbReference type="GO" id="GO:0008233">
    <property type="term" value="F:peptidase activity"/>
    <property type="evidence" value="ECO:0007669"/>
    <property type="project" value="UniProtKB-KW"/>
</dbReference>
<evidence type="ECO:0000256" key="8">
    <source>
        <dbReference type="SAM" id="SignalP"/>
    </source>
</evidence>
<dbReference type="Pfam" id="PF00413">
    <property type="entry name" value="Peptidase_M10"/>
    <property type="match status" value="1"/>
</dbReference>
<evidence type="ECO:0000256" key="3">
    <source>
        <dbReference type="ARBA" id="ARBA00022723"/>
    </source>
</evidence>
<accession>A0ABD6EZJ9</accession>
<dbReference type="InterPro" id="IPR006026">
    <property type="entry name" value="Peptidase_Metallo"/>
</dbReference>
<name>A0ABD6EZJ9_9BILA</name>
<gene>
    <name evidence="10" type="ORF">AB6A40_009267</name>
</gene>
<evidence type="ECO:0000256" key="7">
    <source>
        <dbReference type="PIRSR" id="PIRSR621190-2"/>
    </source>
</evidence>
<feature type="binding site" evidence="7">
    <location>
        <position position="143"/>
    </location>
    <ligand>
        <name>Zn(2+)</name>
        <dbReference type="ChEBI" id="CHEBI:29105"/>
        <label>1</label>
    </ligand>
</feature>
<dbReference type="InterPro" id="IPR024079">
    <property type="entry name" value="MetalloPept_cat_dom_sf"/>
</dbReference>
<dbReference type="InterPro" id="IPR021190">
    <property type="entry name" value="Pept_M10A"/>
</dbReference>
<evidence type="ECO:0000313" key="10">
    <source>
        <dbReference type="EMBL" id="MFH4982558.1"/>
    </source>
</evidence>
<keyword evidence="7" id="KW-0106">Calcium</keyword>
<feature type="binding site" evidence="7">
    <location>
        <position position="148"/>
    </location>
    <ligand>
        <name>Ca(2+)</name>
        <dbReference type="ChEBI" id="CHEBI:29108"/>
        <label>1</label>
    </ligand>
</feature>
<dbReference type="PANTHER" id="PTHR10201">
    <property type="entry name" value="MATRIX METALLOPROTEINASE"/>
    <property type="match status" value="1"/>
</dbReference>
<feature type="signal peptide" evidence="8">
    <location>
        <begin position="1"/>
        <end position="21"/>
    </location>
</feature>
<feature type="binding site" evidence="7">
    <location>
        <position position="163"/>
    </location>
    <ligand>
        <name>Zn(2+)</name>
        <dbReference type="ChEBI" id="CHEBI:29105"/>
        <label>2</label>
        <note>catalytic</note>
    </ligand>
</feature>
<organism evidence="10 11">
    <name type="scientific">Gnathostoma spinigerum</name>
    <dbReference type="NCBI Taxonomy" id="75299"/>
    <lineage>
        <taxon>Eukaryota</taxon>
        <taxon>Metazoa</taxon>
        <taxon>Ecdysozoa</taxon>
        <taxon>Nematoda</taxon>
        <taxon>Chromadorea</taxon>
        <taxon>Rhabditida</taxon>
        <taxon>Spirurina</taxon>
        <taxon>Gnathostomatomorpha</taxon>
        <taxon>Gnathostomatoidea</taxon>
        <taxon>Gnathostomatidae</taxon>
        <taxon>Gnathostoma</taxon>
    </lineage>
</organism>
<sequence length="220" mass="25036">MIDWRIYMAIFLVISSGRAIADNVADVDSAHNGNGHPADGLNFGRFKKNSLTYRIKKYPDWRRSDKLTKDQLNDYVCKALQNAFKLWGQVTNLQFTESSRPESDITVLFVASYHGDRYPFDGPGGNIAHTFYPTHLTRSGQIHVDETEPWGPGGRNLYWVLAHEVGHVLGLPHSRPPSLMAPGYRGYTEKLPELSSRDIFSIRTLYGERTKKRKITPQNE</sequence>
<keyword evidence="8" id="KW-0732">Signal</keyword>
<dbReference type="CDD" id="cd04278">
    <property type="entry name" value="ZnMc_MMP"/>
    <property type="match status" value="1"/>
</dbReference>
<keyword evidence="3 7" id="KW-0479">Metal-binding</keyword>
<dbReference type="GO" id="GO:0006508">
    <property type="term" value="P:proteolysis"/>
    <property type="evidence" value="ECO:0007669"/>
    <property type="project" value="UniProtKB-KW"/>
</dbReference>
<comment type="cofactor">
    <cofactor evidence="7">
        <name>Ca(2+)</name>
        <dbReference type="ChEBI" id="CHEBI:29108"/>
    </cofactor>
    <text evidence="7">Can bind about 5 Ca(2+) ions per subunit.</text>
</comment>
<feature type="domain" description="Peptidase metallopeptidase" evidence="9">
    <location>
        <begin position="42"/>
        <end position="208"/>
    </location>
</feature>
<feature type="binding site" evidence="7">
    <location>
        <position position="148"/>
    </location>
    <ligand>
        <name>Ca(2+)</name>
        <dbReference type="ChEBI" id="CHEBI:29108"/>
        <label>3</label>
    </ligand>
</feature>
<dbReference type="AlphaFoldDB" id="A0ABD6EZJ9"/>
<dbReference type="EMBL" id="JBGFUD010009584">
    <property type="protein sequence ID" value="MFH4982558.1"/>
    <property type="molecule type" value="Genomic_DNA"/>
</dbReference>
<comment type="caution">
    <text evidence="10">The sequence shown here is derived from an EMBL/GenBank/DDBJ whole genome shotgun (WGS) entry which is preliminary data.</text>
</comment>
<feature type="binding site" evidence="7">
    <location>
        <position position="167"/>
    </location>
    <ligand>
        <name>Zn(2+)</name>
        <dbReference type="ChEBI" id="CHEBI:29105"/>
        <label>2</label>
        <note>catalytic</note>
    </ligand>
</feature>
<comment type="similarity">
    <text evidence="1">Belongs to the peptidase M10A family.</text>
</comment>
<feature type="binding site" evidence="7">
    <location>
        <position position="173"/>
    </location>
    <ligand>
        <name>Zn(2+)</name>
        <dbReference type="ChEBI" id="CHEBI:29105"/>
        <label>2</label>
        <note>catalytic</note>
    </ligand>
</feature>
<feature type="binding site" evidence="7">
    <location>
        <position position="104"/>
    </location>
    <ligand>
        <name>Ca(2+)</name>
        <dbReference type="ChEBI" id="CHEBI:29108"/>
        <label>2</label>
    </ligand>
</feature>
<feature type="binding site" evidence="7">
    <location>
        <position position="121"/>
    </location>
    <ligand>
        <name>Ca(2+)</name>
        <dbReference type="ChEBI" id="CHEBI:29108"/>
        <label>3</label>
    </ligand>
</feature>
<dbReference type="GO" id="GO:0046872">
    <property type="term" value="F:metal ion binding"/>
    <property type="evidence" value="ECO:0007669"/>
    <property type="project" value="UniProtKB-KW"/>
</dbReference>
<dbReference type="SMART" id="SM00235">
    <property type="entry name" value="ZnMc"/>
    <property type="match status" value="1"/>
</dbReference>
<proteinExistence type="inferred from homology"/>
<evidence type="ECO:0000256" key="5">
    <source>
        <dbReference type="ARBA" id="ARBA00022833"/>
    </source>
</evidence>
<feature type="binding site" evidence="7">
    <location>
        <position position="70"/>
    </location>
    <ligand>
        <name>Ca(2+)</name>
        <dbReference type="ChEBI" id="CHEBI:29108"/>
        <label>1</label>
    </ligand>
</feature>
<protein>
    <recommendedName>
        <fullName evidence="9">Peptidase metallopeptidase domain-containing protein</fullName>
    </recommendedName>
</protein>
<evidence type="ECO:0000256" key="4">
    <source>
        <dbReference type="ARBA" id="ARBA00022801"/>
    </source>
</evidence>
<evidence type="ECO:0000256" key="1">
    <source>
        <dbReference type="ARBA" id="ARBA00010370"/>
    </source>
</evidence>
<reference evidence="10 11" key="1">
    <citation type="submission" date="2024-08" db="EMBL/GenBank/DDBJ databases">
        <title>Gnathostoma spinigerum genome.</title>
        <authorList>
            <person name="Gonzalez-Bertolin B."/>
            <person name="Monzon S."/>
            <person name="Zaballos A."/>
            <person name="Jimenez P."/>
            <person name="Dekumyoy P."/>
            <person name="Varona S."/>
            <person name="Cuesta I."/>
            <person name="Sumanam S."/>
            <person name="Adisakwattana P."/>
            <person name="Gasser R.B."/>
            <person name="Hernandez-Gonzalez A."/>
            <person name="Young N.D."/>
            <person name="Perteguer M.J."/>
        </authorList>
    </citation>
    <scope>NUCLEOTIDE SEQUENCE [LARGE SCALE GENOMIC DNA]</scope>
    <source>
        <strain evidence="10">AL3</strain>
        <tissue evidence="10">Liver</tissue>
    </source>
</reference>
<feature type="binding site" evidence="7">
    <location>
        <position position="129"/>
    </location>
    <ligand>
        <name>Zn(2+)</name>
        <dbReference type="ChEBI" id="CHEBI:29105"/>
        <label>1</label>
    </ligand>
</feature>
<keyword evidence="5 7" id="KW-0862">Zinc</keyword>
<comment type="cofactor">
    <cofactor evidence="7">
        <name>Zn(2+)</name>
        <dbReference type="ChEBI" id="CHEBI:29105"/>
    </cofactor>
    <text evidence="7">Binds 2 Zn(2+) ions per subunit.</text>
</comment>
<evidence type="ECO:0000313" key="11">
    <source>
        <dbReference type="Proteomes" id="UP001608902"/>
    </source>
</evidence>
<dbReference type="Proteomes" id="UP001608902">
    <property type="component" value="Unassembled WGS sequence"/>
</dbReference>